<evidence type="ECO:0000313" key="1">
    <source>
        <dbReference type="EMBL" id="CAG7640013.1"/>
    </source>
</evidence>
<reference evidence="1" key="1">
    <citation type="submission" date="2021-06" db="EMBL/GenBank/DDBJ databases">
        <authorList>
            <person name="Arsene-Ploetze F."/>
        </authorList>
    </citation>
    <scope>NUCLEOTIDE SEQUENCE</scope>
    <source>
        <strain evidence="1">SBRY1</strain>
    </source>
</reference>
<protein>
    <submittedName>
        <fullName evidence="1">Carbohydrate ABC transporter substrate-binding protein, CUT1 family</fullName>
    </submittedName>
</protein>
<proteinExistence type="predicted"/>
<accession>A0A9W4H0Y3</accession>
<dbReference type="PANTHER" id="PTHR43649:SF30">
    <property type="entry name" value="ABC TRANSPORTER SUBSTRATE-BINDING PROTEIN"/>
    <property type="match status" value="1"/>
</dbReference>
<comment type="caution">
    <text evidence="1">The sequence shown here is derived from an EMBL/GenBank/DDBJ whole genome shotgun (WGS) entry which is preliminary data.</text>
</comment>
<sequence length="413" mass="44219">MASGLGTVLAATGLSACSGSSDKDVTLRLVAADYGDPKTHNSSTEYWNALVKSFEQKNPHIKVDVQVVDWDHVDAKVAAMAKAGQAPDIAQIGSYADYASKGMLYAADDLFPISMQADFIPSLVKAGSVRRVQYGLPWASSSRLFFYNKALFKQAGIKKAPATWADVARDAGRLKDHGVKVPYGLPLGTEEAQAESLMWMLGASGGYTDTVGGYTFDSVENVAAFTWVKDNLVAKGLTGPGDPAKTNRRTVFSDFLSGDAAMINGHPTLLAQAKAAHIDVGVAALPGERGPLSDTLGVADWMMAFKQKDDHLKADSAFLQYVYSPENSLKFLEQYGLLPVTTSASQAMEHNPKDADLLQFLDRLPDAVFYPVDKTSWGPVSDQVKKTIGSAVDGDPKQVLGVLQRFATAQGGK</sequence>
<dbReference type="InterPro" id="IPR006059">
    <property type="entry name" value="SBP"/>
</dbReference>
<dbReference type="Gene3D" id="3.40.190.10">
    <property type="entry name" value="Periplasmic binding protein-like II"/>
    <property type="match status" value="2"/>
</dbReference>
<dbReference type="PANTHER" id="PTHR43649">
    <property type="entry name" value="ARABINOSE-BINDING PROTEIN-RELATED"/>
    <property type="match status" value="1"/>
</dbReference>
<gene>
    <name evidence="1" type="ORF">SBRY_30386</name>
</gene>
<dbReference type="EMBL" id="CAJVAX010000017">
    <property type="protein sequence ID" value="CAG7640013.1"/>
    <property type="molecule type" value="Genomic_DNA"/>
</dbReference>
<name>A0A9W4H0Y3_9ACTN</name>
<dbReference type="SUPFAM" id="SSF53850">
    <property type="entry name" value="Periplasmic binding protein-like II"/>
    <property type="match status" value="1"/>
</dbReference>
<organism evidence="1 2">
    <name type="scientific">Actinacidiphila bryophytorum</name>
    <dbReference type="NCBI Taxonomy" id="1436133"/>
    <lineage>
        <taxon>Bacteria</taxon>
        <taxon>Bacillati</taxon>
        <taxon>Actinomycetota</taxon>
        <taxon>Actinomycetes</taxon>
        <taxon>Kitasatosporales</taxon>
        <taxon>Streptomycetaceae</taxon>
        <taxon>Actinacidiphila</taxon>
    </lineage>
</organism>
<evidence type="ECO:0000313" key="2">
    <source>
        <dbReference type="Proteomes" id="UP001153328"/>
    </source>
</evidence>
<dbReference type="Proteomes" id="UP001153328">
    <property type="component" value="Unassembled WGS sequence"/>
</dbReference>
<keyword evidence="2" id="KW-1185">Reference proteome</keyword>
<dbReference type="InterPro" id="IPR050490">
    <property type="entry name" value="Bact_solute-bd_prot1"/>
</dbReference>
<dbReference type="AlphaFoldDB" id="A0A9W4H0Y3"/>
<dbReference type="Pfam" id="PF01547">
    <property type="entry name" value="SBP_bac_1"/>
    <property type="match status" value="1"/>
</dbReference>